<dbReference type="KEGG" id="qsa:O6P43_001011"/>
<evidence type="ECO:0000256" key="2">
    <source>
        <dbReference type="ARBA" id="ARBA00012483"/>
    </source>
</evidence>
<accession>A0AAD7QHT9</accession>
<feature type="domain" description="RING-type" evidence="9">
    <location>
        <begin position="484"/>
        <end position="525"/>
    </location>
</feature>
<keyword evidence="3" id="KW-0808">Transferase</keyword>
<dbReference type="InterPro" id="IPR013083">
    <property type="entry name" value="Znf_RING/FYVE/PHD"/>
</dbReference>
<dbReference type="Proteomes" id="UP001163823">
    <property type="component" value="Chromosome 1"/>
</dbReference>
<proteinExistence type="predicted"/>
<dbReference type="InterPro" id="IPR001841">
    <property type="entry name" value="Znf_RING"/>
</dbReference>
<dbReference type="GO" id="GO:0008270">
    <property type="term" value="F:zinc ion binding"/>
    <property type="evidence" value="ECO:0007669"/>
    <property type="project" value="UniProtKB-KW"/>
</dbReference>
<dbReference type="GO" id="GO:0005634">
    <property type="term" value="C:nucleus"/>
    <property type="evidence" value="ECO:0007669"/>
    <property type="project" value="TreeGrafter"/>
</dbReference>
<name>A0AAD7QHT9_QUISA</name>
<gene>
    <name evidence="10" type="ORF">O6P43_001011</name>
</gene>
<comment type="catalytic activity">
    <reaction evidence="1">
        <text>S-ubiquitinyl-[E2 ubiquitin-conjugating enzyme]-L-cysteine + [acceptor protein]-L-lysine = [E2 ubiquitin-conjugating enzyme]-L-cysteine + N(6)-ubiquitinyl-[acceptor protein]-L-lysine.</text>
        <dbReference type="EC" id="2.3.2.27"/>
    </reaction>
</comment>
<evidence type="ECO:0000256" key="8">
    <source>
        <dbReference type="PROSITE-ProRule" id="PRU00175"/>
    </source>
</evidence>
<keyword evidence="11" id="KW-1185">Reference proteome</keyword>
<dbReference type="PROSITE" id="PS50089">
    <property type="entry name" value="ZF_RING_2"/>
    <property type="match status" value="1"/>
</dbReference>
<evidence type="ECO:0000313" key="10">
    <source>
        <dbReference type="EMBL" id="KAJ7981792.1"/>
    </source>
</evidence>
<evidence type="ECO:0000256" key="3">
    <source>
        <dbReference type="ARBA" id="ARBA00022679"/>
    </source>
</evidence>
<evidence type="ECO:0000256" key="1">
    <source>
        <dbReference type="ARBA" id="ARBA00000900"/>
    </source>
</evidence>
<dbReference type="CDD" id="cd16469">
    <property type="entry name" value="RING-H2_RNF24-like"/>
    <property type="match status" value="1"/>
</dbReference>
<comment type="caution">
    <text evidence="10">The sequence shown here is derived from an EMBL/GenBank/DDBJ whole genome shotgun (WGS) entry which is preliminary data.</text>
</comment>
<evidence type="ECO:0000256" key="5">
    <source>
        <dbReference type="ARBA" id="ARBA00022771"/>
    </source>
</evidence>
<dbReference type="PANTHER" id="PTHR22937:SF222">
    <property type="entry name" value="RING-TYPE E3 UBIQUITIN TRANSFERASE"/>
    <property type="match status" value="1"/>
</dbReference>
<dbReference type="InterPro" id="IPR045191">
    <property type="entry name" value="MBR1/2-like"/>
</dbReference>
<evidence type="ECO:0000259" key="9">
    <source>
        <dbReference type="PROSITE" id="PS50089"/>
    </source>
</evidence>
<dbReference type="SUPFAM" id="SSF57850">
    <property type="entry name" value="RING/U-box"/>
    <property type="match status" value="1"/>
</dbReference>
<dbReference type="PANTHER" id="PTHR22937">
    <property type="entry name" value="E3 UBIQUITIN-PROTEIN LIGASE RNF165"/>
    <property type="match status" value="1"/>
</dbReference>
<protein>
    <recommendedName>
        <fullName evidence="2">RING-type E3 ubiquitin transferase</fullName>
        <ecNumber evidence="2">2.3.2.27</ecNumber>
    </recommendedName>
</protein>
<dbReference type="AlphaFoldDB" id="A0AAD7QHT9"/>
<keyword evidence="7" id="KW-0862">Zinc</keyword>
<evidence type="ECO:0000256" key="4">
    <source>
        <dbReference type="ARBA" id="ARBA00022723"/>
    </source>
</evidence>
<dbReference type="Gene3D" id="3.30.40.10">
    <property type="entry name" value="Zinc/RING finger domain, C3HC4 (zinc finger)"/>
    <property type="match status" value="1"/>
</dbReference>
<dbReference type="Pfam" id="PF13639">
    <property type="entry name" value="zf-RING_2"/>
    <property type="match status" value="1"/>
</dbReference>
<evidence type="ECO:0000313" key="11">
    <source>
        <dbReference type="Proteomes" id="UP001163823"/>
    </source>
</evidence>
<keyword evidence="5 8" id="KW-0863">Zinc-finger</keyword>
<dbReference type="EMBL" id="JARAOO010000001">
    <property type="protein sequence ID" value="KAJ7981792.1"/>
    <property type="molecule type" value="Genomic_DNA"/>
</dbReference>
<organism evidence="10 11">
    <name type="scientific">Quillaja saponaria</name>
    <name type="common">Soap bark tree</name>
    <dbReference type="NCBI Taxonomy" id="32244"/>
    <lineage>
        <taxon>Eukaryota</taxon>
        <taxon>Viridiplantae</taxon>
        <taxon>Streptophyta</taxon>
        <taxon>Embryophyta</taxon>
        <taxon>Tracheophyta</taxon>
        <taxon>Spermatophyta</taxon>
        <taxon>Magnoliopsida</taxon>
        <taxon>eudicotyledons</taxon>
        <taxon>Gunneridae</taxon>
        <taxon>Pentapetalae</taxon>
        <taxon>rosids</taxon>
        <taxon>fabids</taxon>
        <taxon>Fabales</taxon>
        <taxon>Quillajaceae</taxon>
        <taxon>Quillaja</taxon>
    </lineage>
</organism>
<reference evidence="10 11" key="1">
    <citation type="journal article" date="2023" name="Science">
        <title>Elucidation of the pathway for biosynthesis of saponin adjuvants from the soapbark tree.</title>
        <authorList>
            <person name="Reed J."/>
            <person name="Orme A."/>
            <person name="El-Demerdash A."/>
            <person name="Owen C."/>
            <person name="Martin L.B.B."/>
            <person name="Misra R.C."/>
            <person name="Kikuchi S."/>
            <person name="Rejzek M."/>
            <person name="Martin A.C."/>
            <person name="Harkess A."/>
            <person name="Leebens-Mack J."/>
            <person name="Louveau T."/>
            <person name="Stephenson M.J."/>
            <person name="Osbourn A."/>
        </authorList>
    </citation>
    <scope>NUCLEOTIDE SEQUENCE [LARGE SCALE GENOMIC DNA]</scope>
    <source>
        <strain evidence="10">S10</strain>
    </source>
</reference>
<evidence type="ECO:0000256" key="7">
    <source>
        <dbReference type="ARBA" id="ARBA00022833"/>
    </source>
</evidence>
<evidence type="ECO:0000256" key="6">
    <source>
        <dbReference type="ARBA" id="ARBA00022786"/>
    </source>
</evidence>
<dbReference type="EC" id="2.3.2.27" evidence="2"/>
<keyword evidence="6" id="KW-0833">Ubl conjugation pathway</keyword>
<sequence length="538" mass="59349">MSQMIDLEIDQQSQGHFYPEPCILLGGAASFSQPNIRTAMAGSGHTTNVDSQYVPEHFDNTMMYGMPQYNGVQNQHVELGVAPAANLYYSGMTPPSGTGMLPVPLNYRASDQLPSSSTYAISGGSSDNFGRSSHYMDDIRGQCKRKNVEGITGAFQYFNASASSSSSMAPPNARHPDGVAVMDATSFFLPHYRGTVTPSLMEVGSQSSLWSRSGESLMGHDHNHMIQGNYMGQHFQPAATPWMDQQLSSSTSDGHNLAWSQSVAVPYIQASNVIGGSLETGNMGVQRHQTASNRTGPRFLHPPVNHWPHNYHPTTMPMHGGRGHNINFPSQINTPSYRVPTNPSRNTVVPAQNGFEMGPRHLRPAPPSGIRVYHPPRGVVTDANFGHRNLPRMRVLPADEVAILEMPDFYEVGNLVDHHRDMRLDIEDMSYEELLALGEQIGNVSTGLSEETIINELRTKTYFSSATAINLEEAACEDQDVDSCIICQDEYKHQEKIGVLKCGHEYHVDCLKKWLLVKNVCPICKSEAVLGGRMYRNQ</sequence>
<keyword evidence="4" id="KW-0479">Metal-binding</keyword>
<dbReference type="SMART" id="SM00184">
    <property type="entry name" value="RING"/>
    <property type="match status" value="1"/>
</dbReference>
<dbReference type="FunFam" id="3.30.40.10:FF:000615">
    <property type="entry name" value="E3 ubiquitin ligase BIG BROTHER"/>
    <property type="match status" value="1"/>
</dbReference>
<dbReference type="GO" id="GO:0061630">
    <property type="term" value="F:ubiquitin protein ligase activity"/>
    <property type="evidence" value="ECO:0007669"/>
    <property type="project" value="UniProtKB-EC"/>
</dbReference>